<organism evidence="1 2">
    <name type="scientific">Streptomyces achmelvichensis</name>
    <dbReference type="NCBI Taxonomy" id="3134111"/>
    <lineage>
        <taxon>Bacteria</taxon>
        <taxon>Bacillati</taxon>
        <taxon>Actinomycetota</taxon>
        <taxon>Actinomycetes</taxon>
        <taxon>Kitasatosporales</taxon>
        <taxon>Streptomycetaceae</taxon>
        <taxon>Streptomyces</taxon>
    </lineage>
</organism>
<dbReference type="Proteomes" id="UP001377168">
    <property type="component" value="Unassembled WGS sequence"/>
</dbReference>
<protein>
    <submittedName>
        <fullName evidence="1">CocE/NonD family hydrolase</fullName>
    </submittedName>
</protein>
<sequence>MDQHQHAPYETSHEDVRIPLSDGTRLYARMWRPYTDAPVPVLLEYSPERLTDTTAARDAQRHPWYAAHGYASVRVEVRGHGNSEGLPGPEGDPGAVADGAEVVEWLAAQSWSTGRVGMFGIGAGGTLALRVAALGPEPLKAVVMVCATDDPDDNGAYHPGGSVLAEGLLSRSAALLSALCRPPDPLFAGEEWRGMWMKRLEAVEPPAHAWLAPRPRETDRPREDTGEAQRITTGITAAVLAVGGLYDPYRDAVLRLVTQLPPDRVRGLIGPWPHRYPDHADHPGPAIGFLGETLAWWDRHMKDDEGGEAPAAEPLLRAWISTPHLPHPSGHWVAEPGLPPPHIRTVAYALGGAPLAVDSPQHTGLDAGRPVPTGNDADPPPDQRAEDAHSACFDFPVTDEPVEILGRARVALRLRPDGPHGQVVARLCDIAPDGSSALVARGGVDLTAHRGGGRQDAWSPGRAEDVTFELGTAGHAFPPGHRVRLAVSSAYWPWLWPAGDSAGFTLDPEGSFLELPVRETLPTTGDRITFGEPDPYEPLGVSSPATLGEERPERLVVRDVARGEWRVETDPRPGGRRIHPDGLELTEEARETCTIVEHDPHSARVSAEWTARLHRPDRAWDVTVESRCDISCDAAGFLVEDEVVCRDGEEIVFHRTWEKRLPREAGRTPCRGGSAST</sequence>
<reference evidence="1" key="1">
    <citation type="submission" date="2024-03" db="EMBL/GenBank/DDBJ databases">
        <title>Novel Streptomyces species of biotechnological and ecological value are a feature of Machair soil.</title>
        <authorList>
            <person name="Prole J.R."/>
            <person name="Goodfellow M."/>
            <person name="Allenby N."/>
            <person name="Ward A.C."/>
        </authorList>
    </citation>
    <scope>NUCLEOTIDE SEQUENCE</scope>
    <source>
        <strain evidence="1">MS2.AVA.5</strain>
    </source>
</reference>
<keyword evidence="1" id="KW-0378">Hydrolase</keyword>
<evidence type="ECO:0000313" key="1">
    <source>
        <dbReference type="EMBL" id="MEJ8636718.1"/>
    </source>
</evidence>
<evidence type="ECO:0000313" key="2">
    <source>
        <dbReference type="Proteomes" id="UP001377168"/>
    </source>
</evidence>
<accession>A0ACC6PZH0</accession>
<gene>
    <name evidence="1" type="ORF">WKI67_25465</name>
</gene>
<name>A0ACC6PZH0_9ACTN</name>
<dbReference type="EMBL" id="JBBKAJ010000022">
    <property type="protein sequence ID" value="MEJ8636718.1"/>
    <property type="molecule type" value="Genomic_DNA"/>
</dbReference>
<keyword evidence="2" id="KW-1185">Reference proteome</keyword>
<comment type="caution">
    <text evidence="1">The sequence shown here is derived from an EMBL/GenBank/DDBJ whole genome shotgun (WGS) entry which is preliminary data.</text>
</comment>
<proteinExistence type="predicted"/>